<proteinExistence type="predicted"/>
<keyword evidence="2" id="KW-1185">Reference proteome</keyword>
<evidence type="ECO:0000313" key="1">
    <source>
        <dbReference type="EMBL" id="KAI0069057.1"/>
    </source>
</evidence>
<gene>
    <name evidence="1" type="ORF">BV25DRAFT_1817992</name>
</gene>
<accession>A0ACB8TKV4</accession>
<sequence>MPIEERRVVSLTTHNLQSLTLANPAKNDRIQSFLDSQTRFTKAHALEGRAVAASWAVNTQERPKLYPATSGFDTPVLKPRVSQVDVEAILKPKPKSKHEPILLKRPSVPTKATDSQPERPPKAPRALQHTLLEEKPSQPKTSLKTTRPMKKRLLKSDTDEEHALRLADRRERKRAKRTVTKAQDPASSDSEPDGKEAKKKKRTKNAKSKKDSASKVPAGLALMHGFSSTNVGKNRLTIQPNATLGVFNKGRSSVKTKVAERSTSKAVLSFMFSEDRFLNNNGKLSQLAKAQPAKTQPTVTAGTEVSEQSSKSSSTNADDLPPRKAKIAIPAVQVVKKPITVKGTIRTKPRPTASEGETTESNVDVTKKKSGGAISGGIKSEPWDIELEAPKVSSESGASSSPTRSKAATAIFDVRGVRWATLVDSNPVKVDLPEASKPPRSSVGPSQSKLQNSQDDDKLEDYSGEHEQNLNDKPCSSLGPWESASQIAQRAIAEDAGFISSKYFARESALCVNAPAQPRETSTLWRSHLAPCTPAEAQEHAEPSHADQTPLCTTAADPSLHDTSLDSLDRALNFIGADASFRVPTPRVPRVTNRRPFLANIAVFNSSASSPIPIAYSDAINVDFSWLDADDVHSGAFSGNGLPMTVDDCAEYLDCNPTNNYDRYPDCLDDQDSLVFDNPDDQRYRGYSDYSSDHPTFEPAIQDGEILSVYGHGELGGELEFTDYRTDAGPGEVSDRGPSDCMREDEIFSDIEVQWYPQSGDLLDTSGGSSGGRPWRFPQTVHSVEADVARHMKDHWLPQKL</sequence>
<reference evidence="1" key="1">
    <citation type="submission" date="2021-03" db="EMBL/GenBank/DDBJ databases">
        <authorList>
            <consortium name="DOE Joint Genome Institute"/>
            <person name="Ahrendt S."/>
            <person name="Looney B.P."/>
            <person name="Miyauchi S."/>
            <person name="Morin E."/>
            <person name="Drula E."/>
            <person name="Courty P.E."/>
            <person name="Chicoki N."/>
            <person name="Fauchery L."/>
            <person name="Kohler A."/>
            <person name="Kuo A."/>
            <person name="Labutti K."/>
            <person name="Pangilinan J."/>
            <person name="Lipzen A."/>
            <person name="Riley R."/>
            <person name="Andreopoulos W."/>
            <person name="He G."/>
            <person name="Johnson J."/>
            <person name="Barry K.W."/>
            <person name="Grigoriev I.V."/>
            <person name="Nagy L."/>
            <person name="Hibbett D."/>
            <person name="Henrissat B."/>
            <person name="Matheny P.B."/>
            <person name="Labbe J."/>
            <person name="Martin F."/>
        </authorList>
    </citation>
    <scope>NUCLEOTIDE SEQUENCE</scope>
    <source>
        <strain evidence="1">HHB10654</strain>
    </source>
</reference>
<protein>
    <submittedName>
        <fullName evidence="1">Uncharacterized protein</fullName>
    </submittedName>
</protein>
<dbReference type="Proteomes" id="UP000814140">
    <property type="component" value="Unassembled WGS sequence"/>
</dbReference>
<dbReference type="EMBL" id="MU277187">
    <property type="protein sequence ID" value="KAI0069057.1"/>
    <property type="molecule type" value="Genomic_DNA"/>
</dbReference>
<comment type="caution">
    <text evidence="1">The sequence shown here is derived from an EMBL/GenBank/DDBJ whole genome shotgun (WGS) entry which is preliminary data.</text>
</comment>
<evidence type="ECO:0000313" key="2">
    <source>
        <dbReference type="Proteomes" id="UP000814140"/>
    </source>
</evidence>
<name>A0ACB8TKV4_9AGAM</name>
<reference evidence="1" key="2">
    <citation type="journal article" date="2022" name="New Phytol.">
        <title>Evolutionary transition to the ectomycorrhizal habit in the genomes of a hyperdiverse lineage of mushroom-forming fungi.</title>
        <authorList>
            <person name="Looney B."/>
            <person name="Miyauchi S."/>
            <person name="Morin E."/>
            <person name="Drula E."/>
            <person name="Courty P.E."/>
            <person name="Kohler A."/>
            <person name="Kuo A."/>
            <person name="LaButti K."/>
            <person name="Pangilinan J."/>
            <person name="Lipzen A."/>
            <person name="Riley R."/>
            <person name="Andreopoulos W."/>
            <person name="He G."/>
            <person name="Johnson J."/>
            <person name="Nolan M."/>
            <person name="Tritt A."/>
            <person name="Barry K.W."/>
            <person name="Grigoriev I.V."/>
            <person name="Nagy L.G."/>
            <person name="Hibbett D."/>
            <person name="Henrissat B."/>
            <person name="Matheny P.B."/>
            <person name="Labbe J."/>
            <person name="Martin F.M."/>
        </authorList>
    </citation>
    <scope>NUCLEOTIDE SEQUENCE</scope>
    <source>
        <strain evidence="1">HHB10654</strain>
    </source>
</reference>
<organism evidence="1 2">
    <name type="scientific">Artomyces pyxidatus</name>
    <dbReference type="NCBI Taxonomy" id="48021"/>
    <lineage>
        <taxon>Eukaryota</taxon>
        <taxon>Fungi</taxon>
        <taxon>Dikarya</taxon>
        <taxon>Basidiomycota</taxon>
        <taxon>Agaricomycotina</taxon>
        <taxon>Agaricomycetes</taxon>
        <taxon>Russulales</taxon>
        <taxon>Auriscalpiaceae</taxon>
        <taxon>Artomyces</taxon>
    </lineage>
</organism>